<dbReference type="PROSITE" id="PS51257">
    <property type="entry name" value="PROKAR_LIPOPROTEIN"/>
    <property type="match status" value="1"/>
</dbReference>
<name>A0A0S1MKJ2_PHAPC</name>
<proteinExistence type="evidence at transcript level"/>
<protein>
    <submittedName>
        <fullName evidence="1">17-beta hydroxysteroid dehydrogenase 13</fullName>
    </submittedName>
</protein>
<dbReference type="EMBL" id="KT247294">
    <property type="protein sequence ID" value="ALL41383.1"/>
    <property type="molecule type" value="mRNA"/>
</dbReference>
<dbReference type="AlphaFoldDB" id="A0A0S1MKJ2"/>
<organism evidence="1">
    <name type="scientific">Phakopsora pachyrhizi</name>
    <name type="common">Asian soybean rust disease fungus</name>
    <dbReference type="NCBI Taxonomy" id="170000"/>
    <lineage>
        <taxon>Eukaryota</taxon>
        <taxon>Fungi</taxon>
        <taxon>Dikarya</taxon>
        <taxon>Basidiomycota</taxon>
        <taxon>Pucciniomycotina</taxon>
        <taxon>Pucciniomycetes</taxon>
        <taxon>Pucciniales</taxon>
        <taxon>Phakopsoraceae</taxon>
        <taxon>Phakopsora</taxon>
    </lineage>
</organism>
<reference evidence="1" key="1">
    <citation type="submission" date="2015-07" db="EMBL/GenBank/DDBJ databases">
        <title>Elucidating the P. pachyrhizi secretome and potential effectors.</title>
        <authorList>
            <person name="de Carvalho M.C.C.G."/>
            <person name="Nascimento L.C."/>
            <person name="Darben L.M."/>
            <person name="Polizel-Podanosqui A.M."/>
            <person name="Lopes-Caitar V.S."/>
            <person name="Rocha C.S."/>
            <person name="Qi M."/>
            <person name="Carazolle M."/>
            <person name="Kuwahara M.K."/>
            <person name="Pereira G.A.G."/>
            <person name="Abdelnoor R.V."/>
            <person name="Whitham S.A."/>
            <person name="Marcelino-Guimaraes F.C."/>
        </authorList>
    </citation>
    <scope>NUCLEOTIDE SEQUENCE</scope>
</reference>
<accession>A0A0S1MKJ2</accession>
<evidence type="ECO:0000313" key="1">
    <source>
        <dbReference type="EMBL" id="ALL41383.1"/>
    </source>
</evidence>
<sequence>MTATCFKTNVSTSTLPKPLLPPVTTTSCSDQSISPLVQRLLSHALDRNITVDLRSTKAKSRSDTLKKGLEF</sequence>